<dbReference type="Pfam" id="PF02463">
    <property type="entry name" value="SMC_N"/>
    <property type="match status" value="1"/>
</dbReference>
<dbReference type="InterPro" id="IPR018078">
    <property type="entry name" value="DNA-binding_RecF_CS"/>
</dbReference>
<evidence type="ECO:0000259" key="10">
    <source>
        <dbReference type="Pfam" id="PF02463"/>
    </source>
</evidence>
<dbReference type="GO" id="GO:0006302">
    <property type="term" value="P:double-strand break repair"/>
    <property type="evidence" value="ECO:0007669"/>
    <property type="project" value="TreeGrafter"/>
</dbReference>
<dbReference type="InterPro" id="IPR042174">
    <property type="entry name" value="RecF_2"/>
</dbReference>
<comment type="subcellular location">
    <subcellularLocation>
        <location evidence="1 9">Cytoplasm</location>
    </subcellularLocation>
</comment>
<evidence type="ECO:0000313" key="11">
    <source>
        <dbReference type="EMBL" id="CDC69565.1"/>
    </source>
</evidence>
<dbReference type="InterPro" id="IPR003395">
    <property type="entry name" value="RecF/RecN/SMC_N"/>
</dbReference>
<feature type="domain" description="RecF/RecN/SMC N-terminal" evidence="10">
    <location>
        <begin position="4"/>
        <end position="342"/>
    </location>
</feature>
<evidence type="ECO:0000256" key="7">
    <source>
        <dbReference type="ARBA" id="ARBA00022840"/>
    </source>
</evidence>
<dbReference type="SUPFAM" id="SSF52540">
    <property type="entry name" value="P-loop containing nucleoside triphosphate hydrolases"/>
    <property type="match status" value="1"/>
</dbReference>
<organism evidence="11 12">
    <name type="scientific">Candidatus Colimorpha enterica</name>
    <dbReference type="NCBI Taxonomy" id="3083063"/>
    <lineage>
        <taxon>Bacteria</taxon>
        <taxon>Pseudomonadati</taxon>
        <taxon>Bacteroidota</taxon>
        <taxon>Bacteroidia</taxon>
        <taxon>Bacteroidales</taxon>
        <taxon>Candidatus Colimorpha</taxon>
    </lineage>
</organism>
<dbReference type="Gene3D" id="1.20.1050.90">
    <property type="entry name" value="RecF/RecN/SMC, N-terminal domain"/>
    <property type="match status" value="1"/>
</dbReference>
<dbReference type="NCBIfam" id="TIGR00611">
    <property type="entry name" value="recf"/>
    <property type="match status" value="1"/>
</dbReference>
<dbReference type="PROSITE" id="PS00617">
    <property type="entry name" value="RECF_1"/>
    <property type="match status" value="1"/>
</dbReference>
<dbReference type="GO" id="GO:0005737">
    <property type="term" value="C:cytoplasm"/>
    <property type="evidence" value="ECO:0007669"/>
    <property type="project" value="UniProtKB-SubCell"/>
</dbReference>
<keyword evidence="9" id="KW-0234">DNA repair</keyword>
<dbReference type="STRING" id="1263015.BN580_00563"/>
<dbReference type="Proteomes" id="UP000017938">
    <property type="component" value="Unassembled WGS sequence"/>
</dbReference>
<evidence type="ECO:0000256" key="1">
    <source>
        <dbReference type="ARBA" id="ARBA00004496"/>
    </source>
</evidence>
<comment type="similarity">
    <text evidence="2 9">Belongs to the RecF family.</text>
</comment>
<dbReference type="PANTHER" id="PTHR32182:SF0">
    <property type="entry name" value="DNA REPLICATION AND REPAIR PROTEIN RECF"/>
    <property type="match status" value="1"/>
</dbReference>
<keyword evidence="6 9" id="KW-0547">Nucleotide-binding</keyword>
<evidence type="ECO:0000256" key="4">
    <source>
        <dbReference type="ARBA" id="ARBA00022490"/>
    </source>
</evidence>
<dbReference type="InterPro" id="IPR027417">
    <property type="entry name" value="P-loop_NTPase"/>
</dbReference>
<dbReference type="GO" id="GO:0006260">
    <property type="term" value="P:DNA replication"/>
    <property type="evidence" value="ECO:0007669"/>
    <property type="project" value="UniProtKB-UniRule"/>
</dbReference>
<evidence type="ECO:0000256" key="2">
    <source>
        <dbReference type="ARBA" id="ARBA00008016"/>
    </source>
</evidence>
<dbReference type="InterPro" id="IPR001238">
    <property type="entry name" value="DNA-binding_RecF"/>
</dbReference>
<accession>R6TBG8</accession>
<reference evidence="11" key="1">
    <citation type="submission" date="2012-11" db="EMBL/GenBank/DDBJ databases">
        <title>Dependencies among metagenomic species, viruses, plasmids and units of genetic variation.</title>
        <authorList>
            <person name="Nielsen H.B."/>
            <person name="Almeida M."/>
            <person name="Juncker A.S."/>
            <person name="Rasmussen S."/>
            <person name="Li J."/>
            <person name="Sunagawa S."/>
            <person name="Plichta D."/>
            <person name="Gautier L."/>
            <person name="Le Chatelier E."/>
            <person name="Peletier E."/>
            <person name="Bonde I."/>
            <person name="Nielsen T."/>
            <person name="Manichanh C."/>
            <person name="Arumugam M."/>
            <person name="Batto J."/>
            <person name="Santos M.B.Q.D."/>
            <person name="Blom N."/>
            <person name="Borruel N."/>
            <person name="Burgdorf K.S."/>
            <person name="Boumezbeur F."/>
            <person name="Casellas F."/>
            <person name="Dore J."/>
            <person name="Guarner F."/>
            <person name="Hansen T."/>
            <person name="Hildebrand F."/>
            <person name="Kaas R.S."/>
            <person name="Kennedy S."/>
            <person name="Kristiansen K."/>
            <person name="Kultima J.R."/>
            <person name="Leonard P."/>
            <person name="Levenez F."/>
            <person name="Lund O."/>
            <person name="Moumen B."/>
            <person name="Le Paslier D."/>
            <person name="Pons N."/>
            <person name="Pedersen O."/>
            <person name="Prifti E."/>
            <person name="Qin J."/>
            <person name="Raes J."/>
            <person name="Tap J."/>
            <person name="Tims S."/>
            <person name="Ussery D.W."/>
            <person name="Yamada T."/>
            <person name="MetaHit consortium"/>
            <person name="Renault P."/>
            <person name="Sicheritz-Ponten T."/>
            <person name="Bork P."/>
            <person name="Wang J."/>
            <person name="Brunak S."/>
            <person name="Ehrlich S.D."/>
        </authorList>
    </citation>
    <scope>NUCLEOTIDE SEQUENCE [LARGE SCALE GENOMIC DNA]</scope>
</reference>
<keyword evidence="5 9" id="KW-0235">DNA replication</keyword>
<dbReference type="GO" id="GO:0000731">
    <property type="term" value="P:DNA synthesis involved in DNA repair"/>
    <property type="evidence" value="ECO:0007669"/>
    <property type="project" value="TreeGrafter"/>
</dbReference>
<protein>
    <recommendedName>
        <fullName evidence="3 9">DNA replication and repair protein RecF</fullName>
    </recommendedName>
</protein>
<dbReference type="GO" id="GO:0005524">
    <property type="term" value="F:ATP binding"/>
    <property type="evidence" value="ECO:0007669"/>
    <property type="project" value="UniProtKB-UniRule"/>
</dbReference>
<evidence type="ECO:0000313" key="12">
    <source>
        <dbReference type="Proteomes" id="UP000017938"/>
    </source>
</evidence>
<keyword evidence="4 9" id="KW-0963">Cytoplasm</keyword>
<gene>
    <name evidence="9" type="primary">recF</name>
    <name evidence="11" type="ORF">BN580_00563</name>
</gene>
<feature type="binding site" evidence="9">
    <location>
        <begin position="30"/>
        <end position="37"/>
    </location>
    <ligand>
        <name>ATP</name>
        <dbReference type="ChEBI" id="CHEBI:30616"/>
    </ligand>
</feature>
<dbReference type="AlphaFoldDB" id="R6TBG8"/>
<keyword evidence="9" id="KW-0742">SOS response</keyword>
<proteinExistence type="inferred from homology"/>
<evidence type="ECO:0000256" key="9">
    <source>
        <dbReference type="HAMAP-Rule" id="MF_00365"/>
    </source>
</evidence>
<evidence type="ECO:0000256" key="3">
    <source>
        <dbReference type="ARBA" id="ARBA00020170"/>
    </source>
</evidence>
<keyword evidence="7 9" id="KW-0067">ATP-binding</keyword>
<keyword evidence="8 9" id="KW-0238">DNA-binding</keyword>
<evidence type="ECO:0000256" key="5">
    <source>
        <dbReference type="ARBA" id="ARBA00022705"/>
    </source>
</evidence>
<dbReference type="GO" id="GO:0009432">
    <property type="term" value="P:SOS response"/>
    <property type="evidence" value="ECO:0007669"/>
    <property type="project" value="UniProtKB-UniRule"/>
</dbReference>
<comment type="function">
    <text evidence="9">The RecF protein is involved in DNA metabolism; it is required for DNA replication and normal SOS inducibility. RecF binds preferentially to single-stranded, linear DNA. It also seems to bind ATP.</text>
</comment>
<dbReference type="Gene3D" id="3.40.50.300">
    <property type="entry name" value="P-loop containing nucleotide triphosphate hydrolases"/>
    <property type="match status" value="1"/>
</dbReference>
<name>R6TBG8_9BACT</name>
<evidence type="ECO:0000256" key="6">
    <source>
        <dbReference type="ARBA" id="ARBA00022741"/>
    </source>
</evidence>
<evidence type="ECO:0000256" key="8">
    <source>
        <dbReference type="ARBA" id="ARBA00023125"/>
    </source>
</evidence>
<sequence>MFCRKIIYRNFRNIEYAELEPSETVTVLNGRNGQGKTNLLEGVYLFAGVRSFRSARENEFVRFGAELAELSMTFFNGRREMKMDLRWTAGNGKRYCRINGVPITKLSETVGNFRAVLFCPGHLSLVKDGPAMRRRFLDAAISQIDPAYLRSLQKYNSVLLQRNALIKMSRDRRDDSIFLDTAEMWSEQLAREAETIASKRYRYTERVSTLVGPVISDMTGGHESASLEYSSAKTYEEYLRLLTENAARELRAGVTLYGVHKDDIKIELCGNDARAYASQGQQRSIALAMKIAEGEISKEYGGEYPVFLFDDILSELDASRRAYLLDGITGKQVFITSCDEVNTESRVFRVENGKLELSV</sequence>
<dbReference type="PANTHER" id="PTHR32182">
    <property type="entry name" value="DNA REPLICATION AND REPAIR PROTEIN RECF"/>
    <property type="match status" value="1"/>
</dbReference>
<comment type="caution">
    <text evidence="11">The sequence shown here is derived from an EMBL/GenBank/DDBJ whole genome shotgun (WGS) entry which is preliminary data.</text>
</comment>
<dbReference type="GO" id="GO:0003697">
    <property type="term" value="F:single-stranded DNA binding"/>
    <property type="evidence" value="ECO:0007669"/>
    <property type="project" value="UniProtKB-UniRule"/>
</dbReference>
<dbReference type="HAMAP" id="MF_00365">
    <property type="entry name" value="RecF"/>
    <property type="match status" value="1"/>
</dbReference>
<keyword evidence="9" id="KW-0227">DNA damage</keyword>
<dbReference type="EMBL" id="CBFW010000007">
    <property type="protein sequence ID" value="CDC69565.1"/>
    <property type="molecule type" value="Genomic_DNA"/>
</dbReference>